<reference evidence="1" key="1">
    <citation type="submission" date="2024-02" db="EMBL/GenBank/DDBJ databases">
        <title>Metagenome Assembled Genome of Zalaria obscura JY119.</title>
        <authorList>
            <person name="Vighnesh L."/>
            <person name="Jagadeeshwari U."/>
            <person name="Venkata Ramana C."/>
            <person name="Sasikala C."/>
        </authorList>
    </citation>
    <scope>NUCLEOTIDE SEQUENCE</scope>
    <source>
        <strain evidence="1">JY119</strain>
    </source>
</reference>
<organism evidence="1 2">
    <name type="scientific">Zalaria obscura</name>
    <dbReference type="NCBI Taxonomy" id="2024903"/>
    <lineage>
        <taxon>Eukaryota</taxon>
        <taxon>Fungi</taxon>
        <taxon>Dikarya</taxon>
        <taxon>Ascomycota</taxon>
        <taxon>Pezizomycotina</taxon>
        <taxon>Dothideomycetes</taxon>
        <taxon>Dothideomycetidae</taxon>
        <taxon>Dothideales</taxon>
        <taxon>Zalariaceae</taxon>
        <taxon>Zalaria</taxon>
    </lineage>
</organism>
<keyword evidence="2" id="KW-1185">Reference proteome</keyword>
<evidence type="ECO:0000313" key="1">
    <source>
        <dbReference type="EMBL" id="KAK8220150.1"/>
    </source>
</evidence>
<dbReference type="EMBL" id="JAMKPW020000002">
    <property type="protein sequence ID" value="KAK8220150.1"/>
    <property type="molecule type" value="Genomic_DNA"/>
</dbReference>
<proteinExistence type="predicted"/>
<dbReference type="Proteomes" id="UP001320706">
    <property type="component" value="Unassembled WGS sequence"/>
</dbReference>
<comment type="caution">
    <text evidence="1">The sequence shown here is derived from an EMBL/GenBank/DDBJ whole genome shotgun (WGS) entry which is preliminary data.</text>
</comment>
<gene>
    <name evidence="1" type="ORF">M8818_000566</name>
</gene>
<evidence type="ECO:0000313" key="2">
    <source>
        <dbReference type="Proteomes" id="UP001320706"/>
    </source>
</evidence>
<name>A0ACC3SQQ6_9PEZI</name>
<sequence>MSEFELPVSSQSSQYDQEQINPEDLASSPLAPRSTKHSTKPKKPPPITPKRFTKFFTPRQSGNGATRSGRVSKSGRQLRDITRNALNRKGPDGRPQSSKLQLEDAFRDIQCTTPETRSSKKRKLLPTPESSPLQSSPIKRVHVHYDPIPVYHEDEGLYDASDDEGSLCTLLEDYKPFPKPIRKLRGNDASSRLLQRSFGGMRAIGRGSILDHCSDWQDQTSNFYSRPEDYHSFRGSALPFCTANCNSNSLIAIGDEEGGIRLIDSSGAEGVSFAKEHISFKPHNNAVMDIAFSSDDYLLATASGDQTARVIDMRTQQTRFIMAGHISSVKQVRFQPGNDSILATSSRDGSVQVWDLRCRGSEAPALDFQVPLEPGMGEPIASRHKQVIYANTCISIKDAHALQSATEPRSLLTKGESARRNDVSITALSFLHPGREHLLLTASEANASVKLWDIRGKYMSRRGPAVPVSATREPETHNRHRHFGLSSMVLSGDGGRLYTLCKDSTVYAYSTNHLILGHAPELTAPLPKWRRSNREGQVGLGPLYGFRHPQFHATSFYVKASIRKAKDDQSEMLAVGSRDGCAVLFPTDERFFKRPQPTIVDEDEDDEEDDLPTLPSQATRLTTQRTTSGTTASTTASSRWQDNIPIYEQGTALVRGHQSEVTSLTWTADGELVTVGDDFMARCWREGPQARDLRVGGEAEGRRWGCGWAEVREGYDEEE</sequence>
<protein>
    <submittedName>
        <fullName evidence="1">Uncharacterized protein</fullName>
    </submittedName>
</protein>
<accession>A0ACC3SQQ6</accession>